<dbReference type="GO" id="GO:0005829">
    <property type="term" value="C:cytosol"/>
    <property type="evidence" value="ECO:0007669"/>
    <property type="project" value="TreeGrafter"/>
</dbReference>
<protein>
    <recommendedName>
        <fullName evidence="2">anthranilate phosphoribosyltransferase</fullName>
        <ecNumber evidence="2">2.4.2.18</ecNumber>
    </recommendedName>
</protein>
<evidence type="ECO:0000259" key="8">
    <source>
        <dbReference type="Pfam" id="PF00591"/>
    </source>
</evidence>
<reference evidence="10" key="1">
    <citation type="submission" date="2018-05" db="EMBL/GenBank/DDBJ databases">
        <authorList>
            <person name="Lanie J.A."/>
            <person name="Ng W.-L."/>
            <person name="Kazmierczak K.M."/>
            <person name="Andrzejewski T.M."/>
            <person name="Davidsen T.M."/>
            <person name="Wayne K.J."/>
            <person name="Tettelin H."/>
            <person name="Glass J.I."/>
            <person name="Rusch D."/>
            <person name="Podicherti R."/>
            <person name="Tsui H.-C.T."/>
            <person name="Winkler M.E."/>
        </authorList>
    </citation>
    <scope>NUCLEOTIDE SEQUENCE</scope>
</reference>
<dbReference type="PANTHER" id="PTHR43285">
    <property type="entry name" value="ANTHRANILATE PHOSPHORIBOSYLTRANSFERASE"/>
    <property type="match status" value="1"/>
</dbReference>
<name>A0A381X4E0_9ZZZZ</name>
<evidence type="ECO:0000256" key="4">
    <source>
        <dbReference type="ARBA" id="ARBA00022676"/>
    </source>
</evidence>
<dbReference type="InterPro" id="IPR000312">
    <property type="entry name" value="Glycosyl_Trfase_fam3"/>
</dbReference>
<evidence type="ECO:0000313" key="10">
    <source>
        <dbReference type="EMBL" id="SVA59077.1"/>
    </source>
</evidence>
<keyword evidence="3" id="KW-0028">Amino-acid biosynthesis</keyword>
<evidence type="ECO:0000256" key="6">
    <source>
        <dbReference type="ARBA" id="ARBA00022822"/>
    </source>
</evidence>
<evidence type="ECO:0000256" key="5">
    <source>
        <dbReference type="ARBA" id="ARBA00022679"/>
    </source>
</evidence>
<evidence type="ECO:0000256" key="7">
    <source>
        <dbReference type="ARBA" id="ARBA00023141"/>
    </source>
</evidence>
<keyword evidence="4" id="KW-0328">Glycosyltransferase</keyword>
<keyword evidence="5" id="KW-0808">Transferase</keyword>
<dbReference type="SUPFAM" id="SSF47648">
    <property type="entry name" value="Nucleoside phosphorylase/phosphoribosyltransferase N-terminal domain"/>
    <property type="match status" value="1"/>
</dbReference>
<evidence type="ECO:0000256" key="3">
    <source>
        <dbReference type="ARBA" id="ARBA00022605"/>
    </source>
</evidence>
<evidence type="ECO:0000256" key="2">
    <source>
        <dbReference type="ARBA" id="ARBA00011948"/>
    </source>
</evidence>
<feature type="domain" description="Glycosyl transferase family 3 N-terminal" evidence="9">
    <location>
        <begin position="2"/>
        <end position="59"/>
    </location>
</feature>
<dbReference type="SUPFAM" id="SSF52418">
    <property type="entry name" value="Nucleoside phosphorylase/phosphoribosyltransferase catalytic domain"/>
    <property type="match status" value="1"/>
</dbReference>
<gene>
    <name evidence="10" type="ORF">METZ01_LOCUS111931</name>
</gene>
<evidence type="ECO:0000256" key="1">
    <source>
        <dbReference type="ARBA" id="ARBA00004907"/>
    </source>
</evidence>
<dbReference type="EC" id="2.4.2.18" evidence="2"/>
<sequence length="338" mass="35723">MEKLNRRCDLTADEAAAVMAEIMDGKATAAQIGGLLVGLAMKGERPNEIVGLARTMRTHTVKLQETYTGSFDTCGTGGDRSNTFNVSSVAALVLAACGVTVAKHGNRSVSSKCGSADLFEEMGVKIDADPLQVEQCLREAGIAFFFAPKFHPSMRHAAQARKDLGIRTAFNLLGPLTNPAGARRQLVGVSRSEHTELLAHALALLGSERAWVVHGADGLDEISTTGYTKVSECREGVVNTFYLHPDDFGCPQVNLASLKGGDAERNSLIAERVLGGEKSAARDIVLLNASAALLIAGEVSSLKHGFERAAEAIDTGAAKETLHKLTTISRLASHGEQG</sequence>
<dbReference type="NCBIfam" id="TIGR01245">
    <property type="entry name" value="trpD"/>
    <property type="match status" value="1"/>
</dbReference>
<keyword evidence="6" id="KW-0822">Tryptophan biosynthesis</keyword>
<dbReference type="InterPro" id="IPR036320">
    <property type="entry name" value="Glycosyl_Trfase_fam3_N_dom_sf"/>
</dbReference>
<comment type="pathway">
    <text evidence="1">Amino-acid biosynthesis; L-tryptophan biosynthesis; L-tryptophan from chorismate: step 2/5.</text>
</comment>
<dbReference type="InterPro" id="IPR005940">
    <property type="entry name" value="Anthranilate_Pribosyl_Tfrase"/>
</dbReference>
<accession>A0A381X4E0</accession>
<dbReference type="InterPro" id="IPR017459">
    <property type="entry name" value="Glycosyl_Trfase_fam3_N_dom"/>
</dbReference>
<proteinExistence type="inferred from homology"/>
<dbReference type="HAMAP" id="MF_00211">
    <property type="entry name" value="TrpD"/>
    <property type="match status" value="1"/>
</dbReference>
<dbReference type="Gene3D" id="3.40.1030.10">
    <property type="entry name" value="Nucleoside phosphorylase/phosphoribosyltransferase catalytic domain"/>
    <property type="match status" value="1"/>
</dbReference>
<keyword evidence="7" id="KW-0057">Aromatic amino acid biosynthesis</keyword>
<dbReference type="GO" id="GO:0000162">
    <property type="term" value="P:L-tryptophan biosynthetic process"/>
    <property type="evidence" value="ECO:0007669"/>
    <property type="project" value="UniProtKB-KW"/>
</dbReference>
<dbReference type="GO" id="GO:0004048">
    <property type="term" value="F:anthranilate phosphoribosyltransferase activity"/>
    <property type="evidence" value="ECO:0007669"/>
    <property type="project" value="UniProtKB-EC"/>
</dbReference>
<organism evidence="10">
    <name type="scientific">marine metagenome</name>
    <dbReference type="NCBI Taxonomy" id="408172"/>
    <lineage>
        <taxon>unclassified sequences</taxon>
        <taxon>metagenomes</taxon>
        <taxon>ecological metagenomes</taxon>
    </lineage>
</organism>
<evidence type="ECO:0000259" key="9">
    <source>
        <dbReference type="Pfam" id="PF02885"/>
    </source>
</evidence>
<dbReference type="Gene3D" id="1.20.970.10">
    <property type="entry name" value="Transferase, Pyrimidine Nucleoside Phosphorylase, Chain C"/>
    <property type="match status" value="1"/>
</dbReference>
<feature type="domain" description="Glycosyl transferase family 3" evidence="8">
    <location>
        <begin position="71"/>
        <end position="318"/>
    </location>
</feature>
<dbReference type="Pfam" id="PF00591">
    <property type="entry name" value="Glycos_transf_3"/>
    <property type="match status" value="1"/>
</dbReference>
<dbReference type="PANTHER" id="PTHR43285:SF2">
    <property type="entry name" value="ANTHRANILATE PHOSPHORIBOSYLTRANSFERASE"/>
    <property type="match status" value="1"/>
</dbReference>
<dbReference type="FunFam" id="3.40.1030.10:FF:000002">
    <property type="entry name" value="Anthranilate phosphoribosyltransferase"/>
    <property type="match status" value="1"/>
</dbReference>
<dbReference type="InterPro" id="IPR035902">
    <property type="entry name" value="Nuc_phospho_transferase"/>
</dbReference>
<dbReference type="EMBL" id="UINC01013721">
    <property type="protein sequence ID" value="SVA59077.1"/>
    <property type="molecule type" value="Genomic_DNA"/>
</dbReference>
<dbReference type="AlphaFoldDB" id="A0A381X4E0"/>
<dbReference type="Pfam" id="PF02885">
    <property type="entry name" value="Glycos_trans_3N"/>
    <property type="match status" value="1"/>
</dbReference>